<dbReference type="InterPro" id="IPR013783">
    <property type="entry name" value="Ig-like_fold"/>
</dbReference>
<dbReference type="Pfam" id="PF07494">
    <property type="entry name" value="Reg_prop"/>
    <property type="match status" value="1"/>
</dbReference>
<evidence type="ECO:0000259" key="8">
    <source>
        <dbReference type="PROSITE" id="PS50109"/>
    </source>
</evidence>
<dbReference type="PROSITE" id="PS50110">
    <property type="entry name" value="RESPONSE_REGULATORY"/>
    <property type="match status" value="1"/>
</dbReference>
<accession>W7Y2X1</accession>
<dbReference type="Pfam" id="PF12833">
    <property type="entry name" value="HTH_18"/>
    <property type="match status" value="1"/>
</dbReference>
<protein>
    <recommendedName>
        <fullName evidence="2">histidine kinase</fullName>
        <ecNumber evidence="2">2.7.13.3</ecNumber>
    </recommendedName>
</protein>
<dbReference type="GO" id="GO:0000155">
    <property type="term" value="F:phosphorelay sensor kinase activity"/>
    <property type="evidence" value="ECO:0007669"/>
    <property type="project" value="InterPro"/>
</dbReference>
<feature type="domain" description="HTH araC/xylS-type" evidence="7">
    <location>
        <begin position="1251"/>
        <end position="1351"/>
    </location>
</feature>
<dbReference type="InterPro" id="IPR011110">
    <property type="entry name" value="Reg_prop"/>
</dbReference>
<dbReference type="FunFam" id="1.10.287.130:FF:000045">
    <property type="entry name" value="Two-component system sensor histidine kinase/response regulator"/>
    <property type="match status" value="1"/>
</dbReference>
<dbReference type="SMART" id="SM00387">
    <property type="entry name" value="HATPase_c"/>
    <property type="match status" value="1"/>
</dbReference>
<evidence type="ECO:0000256" key="1">
    <source>
        <dbReference type="ARBA" id="ARBA00000085"/>
    </source>
</evidence>
<feature type="domain" description="Response regulatory" evidence="9">
    <location>
        <begin position="1104"/>
        <end position="1219"/>
    </location>
</feature>
<dbReference type="InterPro" id="IPR009057">
    <property type="entry name" value="Homeodomain-like_sf"/>
</dbReference>
<keyword evidence="3 6" id="KW-0597">Phosphoprotein</keyword>
<dbReference type="InterPro" id="IPR003594">
    <property type="entry name" value="HATPase_dom"/>
</dbReference>
<sequence>MTHKFAWILIFISTYTSHFTIFGQNVFFDQIQQPGIHQDGIFDITQDNNGFLWLATHKGLVRYDGIHTVAYEHFYKDDHLIPCDKVFELSVDKNNDILAITTSGLCKYFQHEDRFQQIPHQTIGIHSKICQTNSSNTLITSSTGILCLTKNNEIKDVAIAGHAFFPQQEKIKNIFHATDSLFFIAAENGGIGVAQYDYRQNILKIISYSYRNAVFNTIERESDSTYYIGFKTFISRINLTKTGQIKALKMPGTHPIFSLKMSSITDILVSTNKNIYISTVGNGLIEINSNDGHIKRYLQSDNKNSLKWNTLLCLFEDKSGVIWIGKGQGGITKIDTKRKPFFNLKHNPMDKKSLSHDYINPILIDSKGYLWAGTLQGELNRSINHFSETHISEFEFELIYKKDIMRYALFQLNNYVIIGAGTTILFYNLDTEQFTTLPPGSKLHHMIGNNPIFNFGVDHKNRLWIGGAKGLLCVDYHNNFQNVITGNCSQVPIKTLNGVELNERVNQILCMDSLGTYIAMNHGLFTVAEEKDTLYLNHYYYDPNNEMSLSHSRVTSICKDYNHQLWVGTYNGGLNKINLKNNNIIGFYNRKNLINLPVSSIFDIQTDDKNNLWIASQKGIIKYDIQHNSYIQYAYPLPDGNSKLNIKAGAKTKDGQLLFGGNNGIVAFNPDRILINDIPAQVALTGLQILGKPIKVNEKIHNTIILPASLEVLDQITIPHECNNFTIEFSTLHYSSPENNSIKYRLKGIDNNWHRTSALQNTVNYPRLPHGNYTFQLKALNSDNVENQEIKELHICILPPWYLTWMAKLSFGLVFCCLLFIIYKYLHNISQLKQSLKLEGLAKQQDKELFEMKQQFFTNVSHEFKTPLSLIIGPVESMMKNSKSSDSKNLSLVLRNALRLQRLINQLLDFRKLEQKKMQANLQKADINELIQDVLLAYEYAFKKAELKVQFINKVEKIECWFDYDKIEKVLYNLISNVCKYSKKNSQVLIKSLIDKNEFVFSILNEGEGIPPSKKLQIFDRFYQLKNKSSGTGIGLSMTKEFIELHKGTIKEIGKYGENSEFVFTLPLNHTPFTNVAIYQNSHIKAPYCIENSDKELSEDKQQSILIVEDNLDMIDFISDIFQQHFQILTAINGIKGFELAQKHIPDIIISDIMMPEMDGNELCKRIKDDSKTCHIPLIMLTAKDTLEERIEGISKGADAYISKPFRADHLTAQINNLLDSRKKLQQTYKEKYSLVTDNIESTSYDDNLLKKFVDFIDENIANSNLKVEDVAQELAYSYMQFNRKIKALTGESVGQFITHYRLKKAKLIFEKNPTVRVSDVMTEIGFNTHSHFSKLFKTQFGLTPKEFREKLIHSSSPTK</sequence>
<dbReference type="FunFam" id="3.40.50.2300:FF:000138">
    <property type="entry name" value="Two-component system sensor histidine kinase/response regulator"/>
    <property type="match status" value="1"/>
</dbReference>
<dbReference type="Gene3D" id="2.60.40.10">
    <property type="entry name" value="Immunoglobulins"/>
    <property type="match status" value="1"/>
</dbReference>
<dbReference type="PANTHER" id="PTHR43547">
    <property type="entry name" value="TWO-COMPONENT HISTIDINE KINASE"/>
    <property type="match status" value="1"/>
</dbReference>
<dbReference type="FunFam" id="2.60.40.10:FF:000791">
    <property type="entry name" value="Two-component system sensor histidine kinase/response regulator"/>
    <property type="match status" value="1"/>
</dbReference>
<gene>
    <name evidence="10" type="ORF">JCM21142_1551</name>
</gene>
<dbReference type="InterPro" id="IPR001789">
    <property type="entry name" value="Sig_transdc_resp-reg_receiver"/>
</dbReference>
<dbReference type="Gene3D" id="1.10.10.60">
    <property type="entry name" value="Homeodomain-like"/>
    <property type="match status" value="2"/>
</dbReference>
<dbReference type="eggNOG" id="COG5002">
    <property type="taxonomic scope" value="Bacteria"/>
</dbReference>
<dbReference type="SUPFAM" id="SSF52172">
    <property type="entry name" value="CheY-like"/>
    <property type="match status" value="1"/>
</dbReference>
<dbReference type="SMART" id="SM00448">
    <property type="entry name" value="REC"/>
    <property type="match status" value="1"/>
</dbReference>
<dbReference type="PROSITE" id="PS01124">
    <property type="entry name" value="HTH_ARAC_FAMILY_2"/>
    <property type="match status" value="1"/>
</dbReference>
<dbReference type="SMART" id="SM00388">
    <property type="entry name" value="HisKA"/>
    <property type="match status" value="1"/>
</dbReference>
<dbReference type="eggNOG" id="COG0745">
    <property type="taxonomic scope" value="Bacteria"/>
</dbReference>
<dbReference type="InterPro" id="IPR011123">
    <property type="entry name" value="Y_Y_Y"/>
</dbReference>
<dbReference type="Pfam" id="PF07495">
    <property type="entry name" value="Y_Y_Y"/>
    <property type="match status" value="1"/>
</dbReference>
<dbReference type="Gene3D" id="2.130.10.10">
    <property type="entry name" value="YVTN repeat-like/Quinoprotein amine dehydrogenase"/>
    <property type="match status" value="3"/>
</dbReference>
<dbReference type="InterPro" id="IPR036890">
    <property type="entry name" value="HATPase_C_sf"/>
</dbReference>
<feature type="domain" description="Histidine kinase" evidence="8">
    <location>
        <begin position="859"/>
        <end position="1070"/>
    </location>
</feature>
<dbReference type="Pfam" id="PF02518">
    <property type="entry name" value="HATPase_c"/>
    <property type="match status" value="1"/>
</dbReference>
<keyword evidence="4" id="KW-0805">Transcription regulation</keyword>
<dbReference type="PROSITE" id="PS50109">
    <property type="entry name" value="HIS_KIN"/>
    <property type="match status" value="1"/>
</dbReference>
<dbReference type="SMART" id="SM00342">
    <property type="entry name" value="HTH_ARAC"/>
    <property type="match status" value="1"/>
</dbReference>
<evidence type="ECO:0000313" key="10">
    <source>
        <dbReference type="EMBL" id="GAF01928.1"/>
    </source>
</evidence>
<evidence type="ECO:0000256" key="2">
    <source>
        <dbReference type="ARBA" id="ARBA00012438"/>
    </source>
</evidence>
<dbReference type="InterPro" id="IPR003661">
    <property type="entry name" value="HisK_dim/P_dom"/>
</dbReference>
<dbReference type="EC" id="2.7.13.3" evidence="2"/>
<dbReference type="InterPro" id="IPR036097">
    <property type="entry name" value="HisK_dim/P_sf"/>
</dbReference>
<dbReference type="InterPro" id="IPR004358">
    <property type="entry name" value="Sig_transdc_His_kin-like_C"/>
</dbReference>
<comment type="catalytic activity">
    <reaction evidence="1">
        <text>ATP + protein L-histidine = ADP + protein N-phospho-L-histidine.</text>
        <dbReference type="EC" id="2.7.13.3"/>
    </reaction>
</comment>
<dbReference type="InterPro" id="IPR018060">
    <property type="entry name" value="HTH_AraC"/>
</dbReference>
<dbReference type="RefSeq" id="WP_027471345.1">
    <property type="nucleotide sequence ID" value="NZ_BAMD01000004.1"/>
</dbReference>
<dbReference type="PANTHER" id="PTHR43547:SF2">
    <property type="entry name" value="HYBRID SIGNAL TRANSDUCTION HISTIDINE KINASE C"/>
    <property type="match status" value="1"/>
</dbReference>
<dbReference type="PRINTS" id="PR00344">
    <property type="entry name" value="BCTRLSENSOR"/>
</dbReference>
<dbReference type="Gene3D" id="1.10.287.130">
    <property type="match status" value="1"/>
</dbReference>
<keyword evidence="11" id="KW-1185">Reference proteome</keyword>
<dbReference type="SUPFAM" id="SSF46689">
    <property type="entry name" value="Homeodomain-like"/>
    <property type="match status" value="1"/>
</dbReference>
<name>W7Y2X1_9BACT</name>
<evidence type="ECO:0000256" key="6">
    <source>
        <dbReference type="PROSITE-ProRule" id="PRU00169"/>
    </source>
</evidence>
<dbReference type="Pfam" id="PF00512">
    <property type="entry name" value="HisKA"/>
    <property type="match status" value="1"/>
</dbReference>
<dbReference type="Gene3D" id="3.30.565.10">
    <property type="entry name" value="Histidine kinase-like ATPase, C-terminal domain"/>
    <property type="match status" value="1"/>
</dbReference>
<evidence type="ECO:0000259" key="9">
    <source>
        <dbReference type="PROSITE" id="PS50110"/>
    </source>
</evidence>
<dbReference type="OrthoDB" id="9813151at2"/>
<dbReference type="SUPFAM" id="SSF55874">
    <property type="entry name" value="ATPase domain of HSP90 chaperone/DNA topoisomerase II/histidine kinase"/>
    <property type="match status" value="1"/>
</dbReference>
<dbReference type="InterPro" id="IPR015943">
    <property type="entry name" value="WD40/YVTN_repeat-like_dom_sf"/>
</dbReference>
<evidence type="ECO:0000256" key="5">
    <source>
        <dbReference type="ARBA" id="ARBA00023163"/>
    </source>
</evidence>
<organism evidence="10 11">
    <name type="scientific">Saccharicrinis fermentans DSM 9555 = JCM 21142</name>
    <dbReference type="NCBI Taxonomy" id="869213"/>
    <lineage>
        <taxon>Bacteria</taxon>
        <taxon>Pseudomonadati</taxon>
        <taxon>Bacteroidota</taxon>
        <taxon>Bacteroidia</taxon>
        <taxon>Marinilabiliales</taxon>
        <taxon>Marinilabiliaceae</taxon>
        <taxon>Saccharicrinis</taxon>
    </lineage>
</organism>
<dbReference type="InterPro" id="IPR005467">
    <property type="entry name" value="His_kinase_dom"/>
</dbReference>
<dbReference type="SUPFAM" id="SSF47384">
    <property type="entry name" value="Homodimeric domain of signal transducing histidine kinase"/>
    <property type="match status" value="1"/>
</dbReference>
<keyword evidence="5" id="KW-0804">Transcription</keyword>
<evidence type="ECO:0000256" key="3">
    <source>
        <dbReference type="ARBA" id="ARBA00022553"/>
    </source>
</evidence>
<dbReference type="GO" id="GO:0003700">
    <property type="term" value="F:DNA-binding transcription factor activity"/>
    <property type="evidence" value="ECO:0007669"/>
    <property type="project" value="InterPro"/>
</dbReference>
<dbReference type="Pfam" id="PF00072">
    <property type="entry name" value="Response_reg"/>
    <property type="match status" value="1"/>
</dbReference>
<evidence type="ECO:0000259" key="7">
    <source>
        <dbReference type="PROSITE" id="PS01124"/>
    </source>
</evidence>
<dbReference type="Gene3D" id="3.40.50.2300">
    <property type="match status" value="1"/>
</dbReference>
<dbReference type="SUPFAM" id="SSF63829">
    <property type="entry name" value="Calcium-dependent phosphotriesterase"/>
    <property type="match status" value="3"/>
</dbReference>
<dbReference type="EMBL" id="BAMD01000004">
    <property type="protein sequence ID" value="GAF01928.1"/>
    <property type="molecule type" value="Genomic_DNA"/>
</dbReference>
<dbReference type="GO" id="GO:0043565">
    <property type="term" value="F:sequence-specific DNA binding"/>
    <property type="evidence" value="ECO:0007669"/>
    <property type="project" value="InterPro"/>
</dbReference>
<comment type="caution">
    <text evidence="10">The sequence shown here is derived from an EMBL/GenBank/DDBJ whole genome shotgun (WGS) entry which is preliminary data.</text>
</comment>
<dbReference type="CDD" id="cd00082">
    <property type="entry name" value="HisKA"/>
    <property type="match status" value="1"/>
</dbReference>
<dbReference type="InterPro" id="IPR011006">
    <property type="entry name" value="CheY-like_superfamily"/>
</dbReference>
<dbReference type="CDD" id="cd00075">
    <property type="entry name" value="HATPase"/>
    <property type="match status" value="1"/>
</dbReference>
<reference evidence="10 11" key="1">
    <citation type="journal article" date="2014" name="Genome Announc.">
        <title>Draft Genome Sequence of Cytophaga fermentans JCM 21142T, a Facultative Anaerobe Isolated from Marine Mud.</title>
        <authorList>
            <person name="Starns D."/>
            <person name="Oshima K."/>
            <person name="Suda W."/>
            <person name="Iino T."/>
            <person name="Yuki M."/>
            <person name="Inoue J."/>
            <person name="Kitamura K."/>
            <person name="Iida T."/>
            <person name="Darby A."/>
            <person name="Hattori M."/>
            <person name="Ohkuma M."/>
        </authorList>
    </citation>
    <scope>NUCLEOTIDE SEQUENCE [LARGE SCALE GENOMIC DNA]</scope>
    <source>
        <strain evidence="10 11">JCM 21142</strain>
    </source>
</reference>
<dbReference type="Proteomes" id="UP000019402">
    <property type="component" value="Unassembled WGS sequence"/>
</dbReference>
<evidence type="ECO:0000313" key="11">
    <source>
        <dbReference type="Proteomes" id="UP000019402"/>
    </source>
</evidence>
<feature type="modified residue" description="4-aspartylphosphate" evidence="6">
    <location>
        <position position="1152"/>
    </location>
</feature>
<dbReference type="eggNOG" id="COG3292">
    <property type="taxonomic scope" value="Bacteria"/>
</dbReference>
<proteinExistence type="predicted"/>
<evidence type="ECO:0000256" key="4">
    <source>
        <dbReference type="ARBA" id="ARBA00023015"/>
    </source>
</evidence>
<dbReference type="STRING" id="869213.GCA_000517085_01546"/>